<reference evidence="2" key="3">
    <citation type="submission" date="2018-07" db="EMBL/GenBank/DDBJ databases">
        <authorList>
            <person name="Quirk P.G."/>
            <person name="Krulwich T.A."/>
        </authorList>
    </citation>
    <scope>NUCLEOTIDE SEQUENCE</scope>
    <source>
        <strain evidence="2">CCRI-19302</strain>
    </source>
</reference>
<name>A0A255IID8_9FIRM</name>
<dbReference type="Proteomes" id="UP000216411">
    <property type="component" value="Unassembled WGS sequence"/>
</dbReference>
<reference evidence="1 4" key="2">
    <citation type="submission" date="2018-05" db="EMBL/GenBank/DDBJ databases">
        <title>Genomic Encyclopedia of Type Strains, Phase IV (KMG-IV): sequencing the most valuable type-strain genomes for metagenomic binning, comparative biology and taxonomic classification.</title>
        <authorList>
            <person name="Goeker M."/>
        </authorList>
    </citation>
    <scope>NUCLEOTIDE SEQUENCE [LARGE SCALE GENOMIC DNA]</scope>
    <source>
        <strain evidence="1 4">DSM 28816</strain>
    </source>
</reference>
<comment type="caution">
    <text evidence="1">The sequence shown here is derived from an EMBL/GenBank/DDBJ whole genome shotgun (WGS) entry which is preliminary data.</text>
</comment>
<dbReference type="EMBL" id="NOKA02000111">
    <property type="protein sequence ID" value="RDY27358.1"/>
    <property type="molecule type" value="Genomic_DNA"/>
</dbReference>
<reference evidence="2 3" key="1">
    <citation type="journal article" date="2017" name="Genome Announc.">
        <title>Draft Genome Sequence of a Sporulating and Motile Strain of Lachnotalea glycerini Isolated from Water in Quebec City, Canada.</title>
        <authorList>
            <person name="Maheux A.F."/>
            <person name="Boudreau D.K."/>
            <person name="Berube E."/>
            <person name="Boissinot M."/>
            <person name="Raymond F."/>
            <person name="Brodeur S."/>
            <person name="Corbeil J."/>
            <person name="Isabel S."/>
            <person name="Omar R.F."/>
            <person name="Bergeron M.G."/>
        </authorList>
    </citation>
    <scope>NUCLEOTIDE SEQUENCE [LARGE SCALE GENOMIC DNA]</scope>
    <source>
        <strain evidence="2 3">CCRI-19302</strain>
    </source>
</reference>
<sequence length="153" mass="16921">MIYGIVSDRDDKTSLAYLKSKKVANVNIIHWSRLDVLSSRFVAGDIIYVISVDRFPSVSRFVAFAEAVLNGGGSLRILEQPYLEVGNGKHFRPAVAEYLNTLVCLERSCVQRLFSAFSFNMTGKDYVADCIAYITVGILAKTYSSDGILHRGG</sequence>
<dbReference type="Proteomes" id="UP000247523">
    <property type="component" value="Unassembled WGS sequence"/>
</dbReference>
<accession>A0A255IID8</accession>
<evidence type="ECO:0000313" key="4">
    <source>
        <dbReference type="Proteomes" id="UP000247523"/>
    </source>
</evidence>
<protein>
    <submittedName>
        <fullName evidence="1">Uncharacterized protein</fullName>
    </submittedName>
</protein>
<proteinExistence type="predicted"/>
<keyword evidence="3" id="KW-1185">Reference proteome</keyword>
<dbReference type="AlphaFoldDB" id="A0A255IID8"/>
<dbReference type="OrthoDB" id="2055464at2"/>
<organism evidence="1 4">
    <name type="scientific">Lachnotalea glycerini</name>
    <dbReference type="NCBI Taxonomy" id="1763509"/>
    <lineage>
        <taxon>Bacteria</taxon>
        <taxon>Bacillati</taxon>
        <taxon>Bacillota</taxon>
        <taxon>Clostridia</taxon>
        <taxon>Lachnospirales</taxon>
        <taxon>Lachnospiraceae</taxon>
        <taxon>Lachnotalea</taxon>
    </lineage>
</organism>
<evidence type="ECO:0000313" key="1">
    <source>
        <dbReference type="EMBL" id="PXV84582.1"/>
    </source>
</evidence>
<gene>
    <name evidence="1" type="ORF">C8E03_1265</name>
    <name evidence="2" type="ORF">CG710_020795</name>
</gene>
<evidence type="ECO:0000313" key="2">
    <source>
        <dbReference type="EMBL" id="RDY27358.1"/>
    </source>
</evidence>
<evidence type="ECO:0000313" key="3">
    <source>
        <dbReference type="Proteomes" id="UP000216411"/>
    </source>
</evidence>
<dbReference type="EMBL" id="QICS01000026">
    <property type="protein sequence ID" value="PXV84582.1"/>
    <property type="molecule type" value="Genomic_DNA"/>
</dbReference>
<dbReference type="RefSeq" id="WP_094377380.1">
    <property type="nucleotide sequence ID" value="NZ_NOKA02000111.1"/>
</dbReference>